<keyword evidence="1" id="KW-0472">Membrane</keyword>
<sequence length="202" mass="22863">MLRQHWVVSGHQLNAKEHHIPEKLRTQRGDWGVQSQSADRVSESDSKCTQRGLWQLHPSLRVENGHDDWNLKDGNEHCTLSQQKVFEVYLTMLRTVASAVNMCKLLGDGAELASHLSCNNTLHKYKETEEEELHKSINALQNHTSILSLLFVLIPILAILEPAVMVALLEWEVNGPLLEAPKGLKMISTRVQSKGLQYLESE</sequence>
<accession>A0A9P6ZGH9</accession>
<protein>
    <submittedName>
        <fullName evidence="2">Uncharacterized protein</fullName>
    </submittedName>
</protein>
<dbReference type="AlphaFoldDB" id="A0A9P6ZGH9"/>
<feature type="transmembrane region" description="Helical" evidence="1">
    <location>
        <begin position="146"/>
        <end position="169"/>
    </location>
</feature>
<dbReference type="EMBL" id="JABBWD010000113">
    <property type="protein sequence ID" value="KAG1765057.1"/>
    <property type="molecule type" value="Genomic_DNA"/>
</dbReference>
<dbReference type="Proteomes" id="UP000714275">
    <property type="component" value="Unassembled WGS sequence"/>
</dbReference>
<comment type="caution">
    <text evidence="2">The sequence shown here is derived from an EMBL/GenBank/DDBJ whole genome shotgun (WGS) entry which is preliminary data.</text>
</comment>
<keyword evidence="3" id="KW-1185">Reference proteome</keyword>
<evidence type="ECO:0000313" key="2">
    <source>
        <dbReference type="EMBL" id="KAG1765057.1"/>
    </source>
</evidence>
<name>A0A9P6ZGH9_9AGAM</name>
<gene>
    <name evidence="2" type="ORF">EV702DRAFT_1051126</name>
</gene>
<proteinExistence type="predicted"/>
<keyword evidence="1" id="KW-1133">Transmembrane helix</keyword>
<keyword evidence="1" id="KW-0812">Transmembrane</keyword>
<evidence type="ECO:0000313" key="3">
    <source>
        <dbReference type="Proteomes" id="UP000714275"/>
    </source>
</evidence>
<evidence type="ECO:0000256" key="1">
    <source>
        <dbReference type="SAM" id="Phobius"/>
    </source>
</evidence>
<reference evidence="2" key="1">
    <citation type="journal article" date="2020" name="New Phytol.">
        <title>Comparative genomics reveals dynamic genome evolution in host specialist ectomycorrhizal fungi.</title>
        <authorList>
            <person name="Lofgren L.A."/>
            <person name="Nguyen N.H."/>
            <person name="Vilgalys R."/>
            <person name="Ruytinx J."/>
            <person name="Liao H.L."/>
            <person name="Branco S."/>
            <person name="Kuo A."/>
            <person name="LaButti K."/>
            <person name="Lipzen A."/>
            <person name="Andreopoulos W."/>
            <person name="Pangilinan J."/>
            <person name="Riley R."/>
            <person name="Hundley H."/>
            <person name="Na H."/>
            <person name="Barry K."/>
            <person name="Grigoriev I.V."/>
            <person name="Stajich J.E."/>
            <person name="Kennedy P.G."/>
        </authorList>
    </citation>
    <scope>NUCLEOTIDE SEQUENCE</scope>
    <source>
        <strain evidence="2">DOB743</strain>
    </source>
</reference>
<organism evidence="2 3">
    <name type="scientific">Suillus placidus</name>
    <dbReference type="NCBI Taxonomy" id="48579"/>
    <lineage>
        <taxon>Eukaryota</taxon>
        <taxon>Fungi</taxon>
        <taxon>Dikarya</taxon>
        <taxon>Basidiomycota</taxon>
        <taxon>Agaricomycotina</taxon>
        <taxon>Agaricomycetes</taxon>
        <taxon>Agaricomycetidae</taxon>
        <taxon>Boletales</taxon>
        <taxon>Suillineae</taxon>
        <taxon>Suillaceae</taxon>
        <taxon>Suillus</taxon>
    </lineage>
</organism>